<feature type="compositionally biased region" description="Low complexity" evidence="1">
    <location>
        <begin position="1"/>
        <end position="10"/>
    </location>
</feature>
<organism evidence="2">
    <name type="scientific">Triatoma dimidiata</name>
    <name type="common">Kissing bug</name>
    <name type="synonym">Meccus dimidiatus</name>
    <dbReference type="NCBI Taxonomy" id="72491"/>
    <lineage>
        <taxon>Eukaryota</taxon>
        <taxon>Metazoa</taxon>
        <taxon>Ecdysozoa</taxon>
        <taxon>Arthropoda</taxon>
        <taxon>Hexapoda</taxon>
        <taxon>Insecta</taxon>
        <taxon>Pterygota</taxon>
        <taxon>Neoptera</taxon>
        <taxon>Paraneoptera</taxon>
        <taxon>Hemiptera</taxon>
        <taxon>Heteroptera</taxon>
        <taxon>Panheteroptera</taxon>
        <taxon>Cimicomorpha</taxon>
        <taxon>Reduviidae</taxon>
        <taxon>Triatominae</taxon>
        <taxon>Triatoma</taxon>
    </lineage>
</organism>
<feature type="region of interest" description="Disordered" evidence="1">
    <location>
        <begin position="1"/>
        <end position="21"/>
    </location>
</feature>
<name>A0A0V0GDD2_TRIDM</name>
<protein>
    <submittedName>
        <fullName evidence="2">Uncharacterized protein</fullName>
    </submittedName>
</protein>
<reference evidence="2" key="1">
    <citation type="journal article" date="2018" name="J. Proteomics">
        <title>Exploring the molecular complexity of Triatoma dimidiata sialome.</title>
        <authorList>
            <person name="Santiago P.B."/>
            <person name="de Araujo C.N."/>
            <person name="Charneau S."/>
            <person name="Bastos I.M.D."/>
            <person name="Assumpcao T.C.F."/>
            <person name="Queiroz R.M.L."/>
            <person name="Praca Y.R."/>
            <person name="Cordeiro T.M."/>
            <person name="Garcia C.H.S."/>
            <person name="da Silva I.G."/>
            <person name="Raiol T."/>
            <person name="Motta F.N."/>
            <person name="de Araujo Oliveira J.V."/>
            <person name="de Sousa M.V."/>
            <person name="Ribeiro J.M.C."/>
            <person name="de Santana J.M."/>
        </authorList>
    </citation>
    <scope>NUCLEOTIDE SEQUENCE</scope>
    <source>
        <strain evidence="2">Santander</strain>
        <tissue evidence="2">Salivary glands</tissue>
    </source>
</reference>
<dbReference type="AlphaFoldDB" id="A0A0V0GDD2"/>
<feature type="non-terminal residue" evidence="2">
    <location>
        <position position="1"/>
    </location>
</feature>
<evidence type="ECO:0000256" key="1">
    <source>
        <dbReference type="SAM" id="MobiDB-lite"/>
    </source>
</evidence>
<accession>A0A0V0GDD2</accession>
<evidence type="ECO:0000313" key="2">
    <source>
        <dbReference type="EMBL" id="JAP05943.1"/>
    </source>
</evidence>
<proteinExistence type="predicted"/>
<sequence>KMSFSSSSASRRIDSNHTNVPEEYDSFDREAHFFLYTRPLEDAVLGHADHIQLHHWALVIVFSDESVRTLEGVESDGKLVPHFLKECPLECKGHKFWRLIPMKTSPYKLREVATKNSLNGTTYSPTTNNCQNWVKAAAKAISSNLATALKNYKTNGEVNTFERMGQCSWASSRSSSECVASTLKKLSEHFLSDSTNIEEHKLQ</sequence>
<dbReference type="EMBL" id="GECL01000181">
    <property type="protein sequence ID" value="JAP05943.1"/>
    <property type="molecule type" value="Transcribed_RNA"/>
</dbReference>